<dbReference type="EMBL" id="CM042061">
    <property type="protein sequence ID" value="KAI3673688.1"/>
    <property type="molecule type" value="Genomic_DNA"/>
</dbReference>
<gene>
    <name evidence="1" type="ORF">L6452_39813</name>
</gene>
<reference evidence="1 2" key="2">
    <citation type="journal article" date="2022" name="Mol. Ecol. Resour.">
        <title>The genomes of chicory, endive, great burdock and yacon provide insights into Asteraceae paleo-polyploidization history and plant inulin production.</title>
        <authorList>
            <person name="Fan W."/>
            <person name="Wang S."/>
            <person name="Wang H."/>
            <person name="Wang A."/>
            <person name="Jiang F."/>
            <person name="Liu H."/>
            <person name="Zhao H."/>
            <person name="Xu D."/>
            <person name="Zhang Y."/>
        </authorList>
    </citation>
    <scope>NUCLEOTIDE SEQUENCE [LARGE SCALE GENOMIC DNA]</scope>
    <source>
        <strain evidence="2">cv. Niubang</strain>
    </source>
</reference>
<reference evidence="2" key="1">
    <citation type="journal article" date="2022" name="Mol. Ecol. Resour.">
        <title>The genomes of chicory, endive, great burdock and yacon provide insights into Asteraceae palaeo-polyploidization history and plant inulin production.</title>
        <authorList>
            <person name="Fan W."/>
            <person name="Wang S."/>
            <person name="Wang H."/>
            <person name="Wang A."/>
            <person name="Jiang F."/>
            <person name="Liu H."/>
            <person name="Zhao H."/>
            <person name="Xu D."/>
            <person name="Zhang Y."/>
        </authorList>
    </citation>
    <scope>NUCLEOTIDE SEQUENCE [LARGE SCALE GENOMIC DNA]</scope>
    <source>
        <strain evidence="2">cv. Niubang</strain>
    </source>
</reference>
<keyword evidence="2" id="KW-1185">Reference proteome</keyword>
<evidence type="ECO:0000313" key="2">
    <source>
        <dbReference type="Proteomes" id="UP001055879"/>
    </source>
</evidence>
<proteinExistence type="predicted"/>
<comment type="caution">
    <text evidence="1">The sequence shown here is derived from an EMBL/GenBank/DDBJ whole genome shotgun (WGS) entry which is preliminary data.</text>
</comment>
<sequence length="93" mass="10144">MCNVLDDVRYLLGCIGTIWTFRACHNSGPSRNISAVLVSLPQLLSSDSPSPAPWSSLPDLSSHYSSLIGAFLSFIHMSFQIYVKSLESLISVP</sequence>
<accession>A0ACB8XUH4</accession>
<evidence type="ECO:0000313" key="1">
    <source>
        <dbReference type="EMBL" id="KAI3673688.1"/>
    </source>
</evidence>
<protein>
    <submittedName>
        <fullName evidence="1">Uncharacterized protein</fullName>
    </submittedName>
</protein>
<organism evidence="1 2">
    <name type="scientific">Arctium lappa</name>
    <name type="common">Greater burdock</name>
    <name type="synonym">Lappa major</name>
    <dbReference type="NCBI Taxonomy" id="4217"/>
    <lineage>
        <taxon>Eukaryota</taxon>
        <taxon>Viridiplantae</taxon>
        <taxon>Streptophyta</taxon>
        <taxon>Embryophyta</taxon>
        <taxon>Tracheophyta</taxon>
        <taxon>Spermatophyta</taxon>
        <taxon>Magnoliopsida</taxon>
        <taxon>eudicotyledons</taxon>
        <taxon>Gunneridae</taxon>
        <taxon>Pentapetalae</taxon>
        <taxon>asterids</taxon>
        <taxon>campanulids</taxon>
        <taxon>Asterales</taxon>
        <taxon>Asteraceae</taxon>
        <taxon>Carduoideae</taxon>
        <taxon>Cardueae</taxon>
        <taxon>Arctiinae</taxon>
        <taxon>Arctium</taxon>
    </lineage>
</organism>
<name>A0ACB8XUH4_ARCLA</name>
<dbReference type="Proteomes" id="UP001055879">
    <property type="component" value="Linkage Group LG15"/>
</dbReference>